<gene>
    <name evidence="1" type="ORF">D7M11_24980</name>
</gene>
<comment type="caution">
    <text evidence="1">The sequence shown here is derived from an EMBL/GenBank/DDBJ whole genome shotgun (WGS) entry which is preliminary data.</text>
</comment>
<name>A0A3B0BUW9_9BACL</name>
<sequence length="82" mass="9292">MHGCKQEGNREVQQREGIESFPQNESFAFAYAVTDFYRSYYGAGRFVQRESLLRQSRGGFECAYDLIEIRGANGTLMTIAPA</sequence>
<protein>
    <submittedName>
        <fullName evidence="1">Uncharacterized protein</fullName>
    </submittedName>
</protein>
<dbReference type="EMBL" id="RBAH01000021">
    <property type="protein sequence ID" value="RKN76054.1"/>
    <property type="molecule type" value="Genomic_DNA"/>
</dbReference>
<reference evidence="1 2" key="1">
    <citation type="journal article" date="2007" name="Int. J. Syst. Evol. Microbiol.">
        <title>Paenibacillus ginsengarvi sp. nov., isolated from soil from ginseng cultivation.</title>
        <authorList>
            <person name="Yoon M.H."/>
            <person name="Ten L.N."/>
            <person name="Im W.T."/>
        </authorList>
    </citation>
    <scope>NUCLEOTIDE SEQUENCE [LARGE SCALE GENOMIC DNA]</scope>
    <source>
        <strain evidence="1 2">KCTC 13059</strain>
    </source>
</reference>
<evidence type="ECO:0000313" key="2">
    <source>
        <dbReference type="Proteomes" id="UP000282311"/>
    </source>
</evidence>
<proteinExistence type="predicted"/>
<keyword evidence="2" id="KW-1185">Reference proteome</keyword>
<accession>A0A3B0BUW9</accession>
<organism evidence="1 2">
    <name type="scientific">Paenibacillus ginsengarvi</name>
    <dbReference type="NCBI Taxonomy" id="400777"/>
    <lineage>
        <taxon>Bacteria</taxon>
        <taxon>Bacillati</taxon>
        <taxon>Bacillota</taxon>
        <taxon>Bacilli</taxon>
        <taxon>Bacillales</taxon>
        <taxon>Paenibacillaceae</taxon>
        <taxon>Paenibacillus</taxon>
    </lineage>
</organism>
<evidence type="ECO:0000313" key="1">
    <source>
        <dbReference type="EMBL" id="RKN76054.1"/>
    </source>
</evidence>
<dbReference type="Proteomes" id="UP000282311">
    <property type="component" value="Unassembled WGS sequence"/>
</dbReference>
<dbReference type="AlphaFoldDB" id="A0A3B0BUW9"/>